<comment type="caution">
    <text evidence="1">The sequence shown here is derived from an EMBL/GenBank/DDBJ whole genome shotgun (WGS) entry which is preliminary data.</text>
</comment>
<evidence type="ECO:0000313" key="2">
    <source>
        <dbReference type="Proteomes" id="UP001497700"/>
    </source>
</evidence>
<organism evidence="1 2">
    <name type="scientific">Hypoxylon rubiginosum</name>
    <dbReference type="NCBI Taxonomy" id="110542"/>
    <lineage>
        <taxon>Eukaryota</taxon>
        <taxon>Fungi</taxon>
        <taxon>Dikarya</taxon>
        <taxon>Ascomycota</taxon>
        <taxon>Pezizomycotina</taxon>
        <taxon>Sordariomycetes</taxon>
        <taxon>Xylariomycetidae</taxon>
        <taxon>Xylariales</taxon>
        <taxon>Hypoxylaceae</taxon>
        <taxon>Hypoxylon</taxon>
    </lineage>
</organism>
<name>A0ACB9ZGV9_9PEZI</name>
<evidence type="ECO:0000313" key="1">
    <source>
        <dbReference type="EMBL" id="KAI4870581.1"/>
    </source>
</evidence>
<reference evidence="1 2" key="1">
    <citation type="journal article" date="2022" name="New Phytol.">
        <title>Ecological generalism drives hyperdiversity of secondary metabolite gene clusters in xylarialean endophytes.</title>
        <authorList>
            <person name="Franco M.E.E."/>
            <person name="Wisecaver J.H."/>
            <person name="Arnold A.E."/>
            <person name="Ju Y.M."/>
            <person name="Slot J.C."/>
            <person name="Ahrendt S."/>
            <person name="Moore L.P."/>
            <person name="Eastman K.E."/>
            <person name="Scott K."/>
            <person name="Konkel Z."/>
            <person name="Mondo S.J."/>
            <person name="Kuo A."/>
            <person name="Hayes R.D."/>
            <person name="Haridas S."/>
            <person name="Andreopoulos B."/>
            <person name="Riley R."/>
            <person name="LaButti K."/>
            <person name="Pangilinan J."/>
            <person name="Lipzen A."/>
            <person name="Amirebrahimi M."/>
            <person name="Yan J."/>
            <person name="Adam C."/>
            <person name="Keymanesh K."/>
            <person name="Ng V."/>
            <person name="Louie K."/>
            <person name="Northen T."/>
            <person name="Drula E."/>
            <person name="Henrissat B."/>
            <person name="Hsieh H.M."/>
            <person name="Youens-Clark K."/>
            <person name="Lutzoni F."/>
            <person name="Miadlikowska J."/>
            <person name="Eastwood D.C."/>
            <person name="Hamelin R.C."/>
            <person name="Grigoriev I.V."/>
            <person name="U'Ren J.M."/>
        </authorList>
    </citation>
    <scope>NUCLEOTIDE SEQUENCE [LARGE SCALE GENOMIC DNA]</scope>
    <source>
        <strain evidence="1 2">CBS 119005</strain>
    </source>
</reference>
<sequence length="97" mass="11185">MCQLSDLVFMSRSHKQREALGLDIKPEKMKTALDPFMLATDIADYLVHKGVPFRETHHISDRVVALSEKIDTPMNELMYDQLKSIDARFEKDIADSF</sequence>
<accession>A0ACB9ZGV9</accession>
<gene>
    <name evidence="1" type="ORF">F4820DRAFT_402654</name>
</gene>
<dbReference type="Proteomes" id="UP001497700">
    <property type="component" value="Unassembled WGS sequence"/>
</dbReference>
<proteinExistence type="predicted"/>
<keyword evidence="1" id="KW-0456">Lyase</keyword>
<dbReference type="EMBL" id="MU393423">
    <property type="protein sequence ID" value="KAI4870581.1"/>
    <property type="molecule type" value="Genomic_DNA"/>
</dbReference>
<protein>
    <submittedName>
        <fullName evidence="1">Argininosuccinate lyase C-terminal-domain-containing protein</fullName>
    </submittedName>
</protein>
<keyword evidence="2" id="KW-1185">Reference proteome</keyword>